<evidence type="ECO:0000313" key="2">
    <source>
        <dbReference type="EMBL" id="SFO21741.1"/>
    </source>
</evidence>
<keyword evidence="2" id="KW-0808">Transferase</keyword>
<dbReference type="Proteomes" id="UP000183642">
    <property type="component" value="Unassembled WGS sequence"/>
</dbReference>
<dbReference type="InterPro" id="IPR016181">
    <property type="entry name" value="Acyl_CoA_acyltransferase"/>
</dbReference>
<gene>
    <name evidence="2" type="ORF">SAMN05660359_02117</name>
</gene>
<dbReference type="PANTHER" id="PTHR42791:SF1">
    <property type="entry name" value="N-ACETYLTRANSFERASE DOMAIN-CONTAINING PROTEIN"/>
    <property type="match status" value="1"/>
</dbReference>
<dbReference type="InterPro" id="IPR000182">
    <property type="entry name" value="GNAT_dom"/>
</dbReference>
<dbReference type="SUPFAM" id="SSF55729">
    <property type="entry name" value="Acyl-CoA N-acyltransferases (Nat)"/>
    <property type="match status" value="1"/>
</dbReference>
<protein>
    <submittedName>
        <fullName evidence="2">Acetyltransferase (GNAT) family protein</fullName>
    </submittedName>
</protein>
<dbReference type="EMBL" id="FOWE01000004">
    <property type="protein sequence ID" value="SFO21741.1"/>
    <property type="molecule type" value="Genomic_DNA"/>
</dbReference>
<dbReference type="AlphaFoldDB" id="A0A1I5FEK2"/>
<dbReference type="Pfam" id="PF00583">
    <property type="entry name" value="Acetyltransf_1"/>
    <property type="match status" value="1"/>
</dbReference>
<organism evidence="2 3">
    <name type="scientific">Geodermatophilus obscurus</name>
    <dbReference type="NCBI Taxonomy" id="1861"/>
    <lineage>
        <taxon>Bacteria</taxon>
        <taxon>Bacillati</taxon>
        <taxon>Actinomycetota</taxon>
        <taxon>Actinomycetes</taxon>
        <taxon>Geodermatophilales</taxon>
        <taxon>Geodermatophilaceae</taxon>
        <taxon>Geodermatophilus</taxon>
    </lineage>
</organism>
<name>A0A1I5FEK2_9ACTN</name>
<keyword evidence="3" id="KW-1185">Reference proteome</keyword>
<evidence type="ECO:0000259" key="1">
    <source>
        <dbReference type="PROSITE" id="PS51186"/>
    </source>
</evidence>
<dbReference type="GO" id="GO:0016747">
    <property type="term" value="F:acyltransferase activity, transferring groups other than amino-acyl groups"/>
    <property type="evidence" value="ECO:0007669"/>
    <property type="project" value="InterPro"/>
</dbReference>
<sequence length="202" mass="21451">MTLHVRPAGPDDVPAAADVLTDAFTDYPWTRWTVDADDHARRLCRLFRLDLDAIALPYGHVDIGTTPEGPATVAVWLPSAAVPEHVWAEIGSATAELAGSRTAAAAAAEAVLAAHRPTEEHVLLASVGVARHQQGRGLGTAAVAPGLDRADREGLPVHLETSAESNLRFYRRLGFTVTGVVDLPDGGPRTWLMRRASCRAGA</sequence>
<accession>A0A1I5FEK2</accession>
<proteinExistence type="predicted"/>
<feature type="domain" description="N-acetyltransferase" evidence="1">
    <location>
        <begin position="3"/>
        <end position="198"/>
    </location>
</feature>
<dbReference type="PROSITE" id="PS51186">
    <property type="entry name" value="GNAT"/>
    <property type="match status" value="1"/>
</dbReference>
<dbReference type="Gene3D" id="3.40.630.30">
    <property type="match status" value="1"/>
</dbReference>
<reference evidence="3" key="1">
    <citation type="submission" date="2016-10" db="EMBL/GenBank/DDBJ databases">
        <authorList>
            <person name="Varghese N."/>
            <person name="Submissions S."/>
        </authorList>
    </citation>
    <scope>NUCLEOTIDE SEQUENCE [LARGE SCALE GENOMIC DNA]</scope>
    <source>
        <strain evidence="3">DSM 43161</strain>
    </source>
</reference>
<dbReference type="InterPro" id="IPR052523">
    <property type="entry name" value="Trichothecene_AcTrans"/>
</dbReference>
<dbReference type="PANTHER" id="PTHR42791">
    <property type="entry name" value="GNAT FAMILY ACETYLTRANSFERASE"/>
    <property type="match status" value="1"/>
</dbReference>
<evidence type="ECO:0000313" key="3">
    <source>
        <dbReference type="Proteomes" id="UP000183642"/>
    </source>
</evidence>
<dbReference type="RefSeq" id="WP_208976708.1">
    <property type="nucleotide sequence ID" value="NZ_FOWE01000004.1"/>
</dbReference>